<evidence type="ECO:0000313" key="12">
    <source>
        <dbReference type="EMBL" id="SUV43241.1"/>
    </source>
</evidence>
<dbReference type="EMBL" id="UFSX01000002">
    <property type="protein sequence ID" value="SUV43241.1"/>
    <property type="molecule type" value="Genomic_DNA"/>
</dbReference>
<name>A0A380Z985_9BACE</name>
<evidence type="ECO:0000256" key="3">
    <source>
        <dbReference type="ARBA" id="ARBA00022729"/>
    </source>
</evidence>
<dbReference type="Proteomes" id="UP000291917">
    <property type="component" value="Unassembled WGS sequence"/>
</dbReference>
<dbReference type="EMBL" id="CP072227">
    <property type="protein sequence ID" value="QUT44962.1"/>
    <property type="molecule type" value="Genomic_DNA"/>
</dbReference>
<dbReference type="RefSeq" id="WP_004291824.1">
    <property type="nucleotide sequence ID" value="NZ_CABKNQ010000017.1"/>
</dbReference>
<dbReference type="InterPro" id="IPR012944">
    <property type="entry name" value="SusD_RagB_dom"/>
</dbReference>
<protein>
    <submittedName>
        <fullName evidence="9 12">SusD family</fullName>
    </submittedName>
    <submittedName>
        <fullName evidence="10">SusD-like protein P25</fullName>
    </submittedName>
</protein>
<dbReference type="EMBL" id="VVZX01000047">
    <property type="protein sequence ID" value="KAA5267918.1"/>
    <property type="molecule type" value="Genomic_DNA"/>
</dbReference>
<reference evidence="12 13" key="1">
    <citation type="submission" date="2018-06" db="EMBL/GenBank/DDBJ databases">
        <authorList>
            <consortium name="Pathogen Informatics"/>
            <person name="Doyle S."/>
        </authorList>
    </citation>
    <scope>NUCLEOTIDE SEQUENCE [LARGE SCALE GENOMIC DNA]</scope>
    <source>
        <strain evidence="12 13">NCTC11155</strain>
    </source>
</reference>
<evidence type="ECO:0000256" key="4">
    <source>
        <dbReference type="ARBA" id="ARBA00023136"/>
    </source>
</evidence>
<evidence type="ECO:0000313" key="9">
    <source>
        <dbReference type="EMBL" id="KAA5267918.1"/>
    </source>
</evidence>
<evidence type="ECO:0000313" key="11">
    <source>
        <dbReference type="EMBL" id="RYT67631.1"/>
    </source>
</evidence>
<dbReference type="Proteomes" id="UP000679226">
    <property type="component" value="Chromosome"/>
</dbReference>
<feature type="domain" description="SusD-like N-terminal" evidence="8">
    <location>
        <begin position="22"/>
        <end position="240"/>
    </location>
</feature>
<feature type="domain" description="RagB/SusD" evidence="7">
    <location>
        <begin position="353"/>
        <end position="495"/>
    </location>
</feature>
<evidence type="ECO:0000256" key="1">
    <source>
        <dbReference type="ARBA" id="ARBA00004442"/>
    </source>
</evidence>
<comment type="similarity">
    <text evidence="2">Belongs to the SusD family.</text>
</comment>
<dbReference type="Gene3D" id="1.25.40.390">
    <property type="match status" value="1"/>
</dbReference>
<evidence type="ECO:0000313" key="13">
    <source>
        <dbReference type="Proteomes" id="UP000254424"/>
    </source>
</evidence>
<dbReference type="PROSITE" id="PS51257">
    <property type="entry name" value="PROKAR_LIPOPROTEIN"/>
    <property type="match status" value="1"/>
</dbReference>
<dbReference type="AlphaFoldDB" id="A0A380Z985"/>
<dbReference type="Proteomes" id="UP000254424">
    <property type="component" value="Unassembled WGS sequence"/>
</dbReference>
<dbReference type="InterPro" id="IPR011990">
    <property type="entry name" value="TPR-like_helical_dom_sf"/>
</dbReference>
<reference evidence="9 15" key="2">
    <citation type="journal article" date="2019" name="Nat. Med.">
        <title>A library of human gut bacterial isolates paired with longitudinal multiomics data enables mechanistic microbiome research.</title>
        <authorList>
            <person name="Poyet M."/>
            <person name="Groussin M."/>
            <person name="Gibbons S.M."/>
            <person name="Avila-Pacheco J."/>
            <person name="Jiang X."/>
            <person name="Kearney S.M."/>
            <person name="Perrotta A.R."/>
            <person name="Berdy B."/>
            <person name="Zhao S."/>
            <person name="Lieberman T.D."/>
            <person name="Swanson P.K."/>
            <person name="Smith M."/>
            <person name="Roesemann S."/>
            <person name="Alexander J.E."/>
            <person name="Rich S.A."/>
            <person name="Livny J."/>
            <person name="Vlamakis H."/>
            <person name="Clish C."/>
            <person name="Bullock K."/>
            <person name="Deik A."/>
            <person name="Scott J."/>
            <person name="Pierce K.A."/>
            <person name="Xavier R.J."/>
            <person name="Alm E.J."/>
        </authorList>
    </citation>
    <scope>NUCLEOTIDE SEQUENCE [LARGE SCALE GENOMIC DNA]</scope>
    <source>
        <strain evidence="9 15">BIOML-A1</strain>
    </source>
</reference>
<feature type="region of interest" description="Disordered" evidence="6">
    <location>
        <begin position="487"/>
        <end position="507"/>
    </location>
</feature>
<evidence type="ECO:0000259" key="7">
    <source>
        <dbReference type="Pfam" id="PF07980"/>
    </source>
</evidence>
<dbReference type="SUPFAM" id="SSF48452">
    <property type="entry name" value="TPR-like"/>
    <property type="match status" value="1"/>
</dbReference>
<keyword evidence="3" id="KW-0732">Signal</keyword>
<reference evidence="10" key="4">
    <citation type="journal article" date="2021" name="PLoS Genet.">
        <title>Mobile Type VI secretion system loci of the gut Bacteroidales display extensive intra-ecosystem transfer, multi-species spread and geographical clustering.</title>
        <authorList>
            <person name="Garcia-Bayona L."/>
            <person name="Coyne M.J."/>
            <person name="Comstock L.E."/>
        </authorList>
    </citation>
    <scope>NUCLEOTIDE SEQUENCE</scope>
    <source>
        <strain evidence="10">CL11T00C20</strain>
    </source>
</reference>
<dbReference type="InterPro" id="IPR033985">
    <property type="entry name" value="SusD-like_N"/>
</dbReference>
<evidence type="ECO:0000313" key="15">
    <source>
        <dbReference type="Proteomes" id="UP000335496"/>
    </source>
</evidence>
<dbReference type="Pfam" id="PF14322">
    <property type="entry name" value="SusD-like_3"/>
    <property type="match status" value="1"/>
</dbReference>
<sequence length="507" mass="58430">MIKKIRNYILLAAVALSAASCLDKLPEDEVPFDNAIRSVSDVNQAVIGIYDAFKSSALYSGNLTLLPDLQADFVYAVNGYTNTYGNIWRWKDILATNTDIEAVYQALYAVINRCNFMLDRVDYVRKNTTVDADLDKLDQYCGEAYFARALAYSELIKLFCKAYESDEEAANELGVILTEHYNGNEEMKRASLKDSYQFVLDDLNRAADLLKLEDDFKGTLYDTTYFNEYTVYALRARIALYMKKWDDAIKYSDKVIESNYYTLASCTRQVSQGVSYYQYMWTNDHSIEGIWKVGFTVNSYGGRLGTIFANYDFRNFRPDYVPAEWVIDLYDSNDLRVSSFFKAYTTGYSHGLTWPLLMKYFGNQDFMKQYNILHVTMPKVFRLSEQYLIRAEAYVQKDQPDYAKAGSDISAIRTARYSSYGGSTAMNKENAMDIIEAERVKELYMEGFRLQDLKRWHKGFKRKPQDQSLTNGSSLKVEKDDPLFVWPIPQHELDSPGSQVEPNESNK</sequence>
<evidence type="ECO:0000256" key="2">
    <source>
        <dbReference type="ARBA" id="ARBA00006275"/>
    </source>
</evidence>
<dbReference type="OrthoDB" id="1080118at2"/>
<keyword evidence="15" id="KW-1185">Reference proteome</keyword>
<gene>
    <name evidence="11" type="ORF">EAJ03_19030</name>
    <name evidence="9" type="ORF">F2Z23_19265</name>
    <name evidence="10" type="ORF">INE88_01767</name>
    <name evidence="12" type="ORF">NCTC11155_02633</name>
</gene>
<feature type="compositionally biased region" description="Polar residues" evidence="6">
    <location>
        <begin position="496"/>
        <end position="507"/>
    </location>
</feature>
<proteinExistence type="inferred from homology"/>
<dbReference type="KEGG" id="beg:INE88_01767"/>
<evidence type="ECO:0000256" key="6">
    <source>
        <dbReference type="SAM" id="MobiDB-lite"/>
    </source>
</evidence>
<dbReference type="STRING" id="483216.BACEGG_03326"/>
<evidence type="ECO:0000256" key="5">
    <source>
        <dbReference type="ARBA" id="ARBA00023237"/>
    </source>
</evidence>
<dbReference type="GeneID" id="93069383"/>
<evidence type="ECO:0000259" key="8">
    <source>
        <dbReference type="Pfam" id="PF14322"/>
    </source>
</evidence>
<dbReference type="Proteomes" id="UP000335496">
    <property type="component" value="Unassembled WGS sequence"/>
</dbReference>
<keyword evidence="5" id="KW-0998">Cell outer membrane</keyword>
<dbReference type="GO" id="GO:0009279">
    <property type="term" value="C:cell outer membrane"/>
    <property type="evidence" value="ECO:0007669"/>
    <property type="project" value="UniProtKB-SubCell"/>
</dbReference>
<dbReference type="CDD" id="cd08977">
    <property type="entry name" value="SusD"/>
    <property type="match status" value="1"/>
</dbReference>
<comment type="subcellular location">
    <subcellularLocation>
        <location evidence="1">Cell outer membrane</location>
    </subcellularLocation>
</comment>
<evidence type="ECO:0000313" key="14">
    <source>
        <dbReference type="Proteomes" id="UP000291917"/>
    </source>
</evidence>
<dbReference type="Pfam" id="PF07980">
    <property type="entry name" value="SusD_RagB"/>
    <property type="match status" value="1"/>
</dbReference>
<organism evidence="12 13">
    <name type="scientific">Bacteroides eggerthii</name>
    <dbReference type="NCBI Taxonomy" id="28111"/>
    <lineage>
        <taxon>Bacteria</taxon>
        <taxon>Pseudomonadati</taxon>
        <taxon>Bacteroidota</taxon>
        <taxon>Bacteroidia</taxon>
        <taxon>Bacteroidales</taxon>
        <taxon>Bacteroidaceae</taxon>
        <taxon>Bacteroides</taxon>
    </lineage>
</organism>
<evidence type="ECO:0000313" key="10">
    <source>
        <dbReference type="EMBL" id="QUT44962.1"/>
    </source>
</evidence>
<reference evidence="11 14" key="3">
    <citation type="journal article" date="2019" name="Science, e1252229">
        <title>Invertible promoters mediate bacterial phase variation, antibiotic resistance, and host adaptation in the gut.</title>
        <authorList>
            <person name="Jiang X."/>
            <person name="Hall A.B."/>
            <person name="Arthur T.D."/>
            <person name="Plichta D.R."/>
            <person name="Covington C.T."/>
            <person name="Poyet M."/>
            <person name="Crothers J."/>
            <person name="Moses P.L."/>
            <person name="Tolonen A.C."/>
            <person name="Vlamakis H."/>
            <person name="Alm E.J."/>
            <person name="Xavier R.J."/>
        </authorList>
    </citation>
    <scope>NUCLEOTIDE SEQUENCE [LARGE SCALE GENOMIC DNA]</scope>
    <source>
        <strain evidence="11">Bj_0095</strain>
        <strain evidence="14">bj_0095</strain>
    </source>
</reference>
<accession>A0A380Z985</accession>
<dbReference type="EMBL" id="RCXL01000051">
    <property type="protein sequence ID" value="RYT67631.1"/>
    <property type="molecule type" value="Genomic_DNA"/>
</dbReference>
<keyword evidence="4" id="KW-0472">Membrane</keyword>